<gene>
    <name evidence="1" type="ORF">GCM10010104_13420</name>
</gene>
<sequence>MLSTRPTVHTAHRVYERLGFTRTPERDGNPLPELTDITHLTYELTL</sequence>
<dbReference type="Proteomes" id="UP001501474">
    <property type="component" value="Unassembled WGS sequence"/>
</dbReference>
<evidence type="ECO:0008006" key="3">
    <source>
        <dbReference type="Google" id="ProtNLM"/>
    </source>
</evidence>
<name>A0ABN3D8D9_9ACTN</name>
<protein>
    <recommendedName>
        <fullName evidence="3">Acetyltransferase</fullName>
    </recommendedName>
</protein>
<evidence type="ECO:0000313" key="2">
    <source>
        <dbReference type="Proteomes" id="UP001501474"/>
    </source>
</evidence>
<comment type="caution">
    <text evidence="1">The sequence shown here is derived from an EMBL/GenBank/DDBJ whole genome shotgun (WGS) entry which is preliminary data.</text>
</comment>
<dbReference type="EMBL" id="BAAART010000029">
    <property type="protein sequence ID" value="GAA2223525.1"/>
    <property type="molecule type" value="Genomic_DNA"/>
</dbReference>
<keyword evidence="2" id="KW-1185">Reference proteome</keyword>
<evidence type="ECO:0000313" key="1">
    <source>
        <dbReference type="EMBL" id="GAA2223525.1"/>
    </source>
</evidence>
<proteinExistence type="predicted"/>
<accession>A0ABN3D8D9</accession>
<organism evidence="1 2">
    <name type="scientific">Streptomyces indiaensis</name>
    <dbReference type="NCBI Taxonomy" id="284033"/>
    <lineage>
        <taxon>Bacteria</taxon>
        <taxon>Bacillati</taxon>
        <taxon>Actinomycetota</taxon>
        <taxon>Actinomycetes</taxon>
        <taxon>Kitasatosporales</taxon>
        <taxon>Streptomycetaceae</taxon>
        <taxon>Streptomyces</taxon>
    </lineage>
</organism>
<reference evidence="1 2" key="1">
    <citation type="journal article" date="2019" name="Int. J. Syst. Evol. Microbiol.">
        <title>The Global Catalogue of Microorganisms (GCM) 10K type strain sequencing project: providing services to taxonomists for standard genome sequencing and annotation.</title>
        <authorList>
            <consortium name="The Broad Institute Genomics Platform"/>
            <consortium name="The Broad Institute Genome Sequencing Center for Infectious Disease"/>
            <person name="Wu L."/>
            <person name="Ma J."/>
        </authorList>
    </citation>
    <scope>NUCLEOTIDE SEQUENCE [LARGE SCALE GENOMIC DNA]</scope>
    <source>
        <strain evidence="1 2">JCM 3053</strain>
    </source>
</reference>